<evidence type="ECO:0000313" key="2">
    <source>
        <dbReference type="Proteomes" id="UP000838308"/>
    </source>
</evidence>
<accession>A0ABN8KYP1</accession>
<dbReference type="Proteomes" id="UP000838308">
    <property type="component" value="Unassembled WGS sequence"/>
</dbReference>
<organism evidence="1 2">
    <name type="scientific">Neobacillus rhizosphaerae</name>
    <dbReference type="NCBI Taxonomy" id="2880965"/>
    <lineage>
        <taxon>Bacteria</taxon>
        <taxon>Bacillati</taxon>
        <taxon>Bacillota</taxon>
        <taxon>Bacilli</taxon>
        <taxon>Bacillales</taxon>
        <taxon>Bacillaceae</taxon>
        <taxon>Neobacillus</taxon>
    </lineage>
</organism>
<comment type="caution">
    <text evidence="1">The sequence shown here is derived from an EMBL/GenBank/DDBJ whole genome shotgun (WGS) entry which is preliminary data.</text>
</comment>
<gene>
    <name evidence="1" type="ORF">BACCIP111895_04828</name>
</gene>
<protein>
    <recommendedName>
        <fullName evidence="3">DUF523 domain-containing protein</fullName>
    </recommendedName>
</protein>
<dbReference type="PANTHER" id="PTHR30087:SF1">
    <property type="entry name" value="HYPOTHETICAL CYTOSOLIC PROTEIN"/>
    <property type="match status" value="1"/>
</dbReference>
<reference evidence="1" key="1">
    <citation type="submission" date="2022-04" db="EMBL/GenBank/DDBJ databases">
        <authorList>
            <person name="Criscuolo A."/>
        </authorList>
    </citation>
    <scope>NUCLEOTIDE SEQUENCE</scope>
    <source>
        <strain evidence="1">CIP111895</strain>
    </source>
</reference>
<keyword evidence="2" id="KW-1185">Reference proteome</keyword>
<evidence type="ECO:0000313" key="1">
    <source>
        <dbReference type="EMBL" id="CAH2717612.1"/>
    </source>
</evidence>
<dbReference type="InterPro" id="IPR007553">
    <property type="entry name" value="2-thiour_desulf"/>
</dbReference>
<dbReference type="RefSeq" id="WP_248737824.1">
    <property type="nucleotide sequence ID" value="NZ_CALBWS010000055.1"/>
</dbReference>
<dbReference type="Pfam" id="PF04463">
    <property type="entry name" value="2-thiour_desulf"/>
    <property type="match status" value="1"/>
</dbReference>
<proteinExistence type="predicted"/>
<evidence type="ECO:0008006" key="3">
    <source>
        <dbReference type="Google" id="ProtNLM"/>
    </source>
</evidence>
<dbReference type="PANTHER" id="PTHR30087">
    <property type="entry name" value="INNER MEMBRANE PROTEIN"/>
    <property type="match status" value="1"/>
</dbReference>
<name>A0ABN8KYP1_9BACI</name>
<dbReference type="EMBL" id="CALBWS010000055">
    <property type="protein sequence ID" value="CAH2717612.1"/>
    <property type="molecule type" value="Genomic_DNA"/>
</dbReference>
<sequence>MILVSSCLAGNPVRYNGTACLDNTIQKLIAEKKAIAVCPELLGGFNTPREPAEILGGNGYDVLTGKAKVIERSGNDVTELYINGAVKTLEIAQEMKVTHVVLKEYSPSCGSKEIYNGEFVGEKVAGVGVTTALLKRNGIQVISECELENLKDEI</sequence>